<comment type="cofactor">
    <cofactor evidence="1">
        <name>Mg(2+)</name>
        <dbReference type="ChEBI" id="CHEBI:18420"/>
    </cofactor>
</comment>
<accession>A0A913XBD8</accession>
<dbReference type="OMA" id="EHIDEHF"/>
<protein>
    <recommendedName>
        <fullName evidence="3">Mab-21-like nucleotidyltransferase domain-containing protein</fullName>
    </recommendedName>
</protein>
<dbReference type="Gene3D" id="3.30.460.90">
    <property type="match status" value="1"/>
</dbReference>
<dbReference type="InterPro" id="IPR046903">
    <property type="entry name" value="Mab-21-like_nuc_Trfase"/>
</dbReference>
<dbReference type="EnsemblMetazoa" id="XM_021046232.2">
    <property type="protein sequence ID" value="XP_020901891.1"/>
    <property type="gene ID" value="LOC110240421"/>
</dbReference>
<evidence type="ECO:0000256" key="2">
    <source>
        <dbReference type="ARBA" id="ARBA00008307"/>
    </source>
</evidence>
<dbReference type="RefSeq" id="XP_020901891.1">
    <property type="nucleotide sequence ID" value="XM_021046232.2"/>
</dbReference>
<evidence type="ECO:0000259" key="3">
    <source>
        <dbReference type="Pfam" id="PF03281"/>
    </source>
</evidence>
<evidence type="ECO:0000256" key="1">
    <source>
        <dbReference type="ARBA" id="ARBA00001946"/>
    </source>
</evidence>
<dbReference type="PANTHER" id="PTHR10656">
    <property type="entry name" value="CELL FATE DETERMINING PROTEIN MAB21-RELATED"/>
    <property type="match status" value="1"/>
</dbReference>
<dbReference type="PANTHER" id="PTHR10656:SF42">
    <property type="entry name" value="CYCLIC GMP-AMP SYNTHASE-LIKE PROTEIN-RELATED"/>
    <property type="match status" value="1"/>
</dbReference>
<dbReference type="GeneID" id="110240421"/>
<dbReference type="Gene3D" id="1.10.1410.40">
    <property type="match status" value="1"/>
</dbReference>
<dbReference type="OrthoDB" id="5984826at2759"/>
<sequence>MDTLSSYLTDRDIQTQLPENSEVRRIQHGIENALKVIMDSVQAKDSRLVGKLIPVGSYYSELKIGLPDEFDFIYELQTLEEERDFEVMPSGFKGSKNLWRTPKGDPGKRKIFVKNPSKYSLNFDDSDPAEWVYRVGARNGLNNHECVLHPVGVKNSLHFAILDVLREMDHSKLHRYLTVDISEECTFIYGPAITLFFNWNGRFYKNLSISVDLTVAVKAMKWESHFDFSRPHYMAPDSCLKYILFEEISQNGYHLVPNISDRGHIQWKISTSFLETRVLARFPKNSTIKRLIRVVKSVKDQHLKLAPNLDLMKDQSIANTIRFYSFYFGEDYNESFHHLVSSYIIKTSVFSLCGYASFLEWKKTPLSKLYLLILVFMYKAIHDGNLRNFFISSQKLKIPALCDILPGFYNCFHEADDKIRENNAVLPADATSITSGFHQLEREPFDNDAALTIFQITKEHIDEHFNDLWNN</sequence>
<proteinExistence type="inferred from homology"/>
<dbReference type="AlphaFoldDB" id="A0A913XBD8"/>
<keyword evidence="5" id="KW-1185">Reference proteome</keyword>
<feature type="domain" description="Mab-21-like nucleotidyltransferase" evidence="3">
    <location>
        <begin position="58"/>
        <end position="270"/>
    </location>
</feature>
<reference evidence="4" key="1">
    <citation type="submission" date="2022-11" db="UniProtKB">
        <authorList>
            <consortium name="EnsemblMetazoa"/>
        </authorList>
    </citation>
    <scope>IDENTIFICATION</scope>
</reference>
<dbReference type="KEGG" id="epa:110240421"/>
<dbReference type="Proteomes" id="UP000887567">
    <property type="component" value="Unplaced"/>
</dbReference>
<organism evidence="4 5">
    <name type="scientific">Exaiptasia diaphana</name>
    <name type="common">Tropical sea anemone</name>
    <name type="synonym">Aiptasia pulchella</name>
    <dbReference type="NCBI Taxonomy" id="2652724"/>
    <lineage>
        <taxon>Eukaryota</taxon>
        <taxon>Metazoa</taxon>
        <taxon>Cnidaria</taxon>
        <taxon>Anthozoa</taxon>
        <taxon>Hexacorallia</taxon>
        <taxon>Actiniaria</taxon>
        <taxon>Aiptasiidae</taxon>
        <taxon>Exaiptasia</taxon>
    </lineage>
</organism>
<evidence type="ECO:0000313" key="4">
    <source>
        <dbReference type="EnsemblMetazoa" id="XP_020901891.1"/>
    </source>
</evidence>
<evidence type="ECO:0000313" key="5">
    <source>
        <dbReference type="Proteomes" id="UP000887567"/>
    </source>
</evidence>
<comment type="similarity">
    <text evidence="2">Belongs to the mab-21 family.</text>
</comment>
<dbReference type="Pfam" id="PF03281">
    <property type="entry name" value="Mab-21"/>
    <property type="match status" value="1"/>
</dbReference>
<name>A0A913XBD8_EXADI</name>